<dbReference type="HOGENOM" id="CLU_075669_1_0_2"/>
<dbReference type="PANTHER" id="PTHR36007:SF2">
    <property type="entry name" value="TRANSPORT PROTEIN-RELATED"/>
    <property type="match status" value="1"/>
</dbReference>
<feature type="transmembrane region" description="Helical" evidence="1">
    <location>
        <begin position="103"/>
        <end position="133"/>
    </location>
</feature>
<feature type="transmembrane region" description="Helical" evidence="1">
    <location>
        <begin position="47"/>
        <end position="68"/>
    </location>
</feature>
<dbReference type="AlphaFoldDB" id="F7XPN8"/>
<evidence type="ECO:0000256" key="1">
    <source>
        <dbReference type="SAM" id="Phobius"/>
    </source>
</evidence>
<keyword evidence="1" id="KW-1133">Transmembrane helix</keyword>
<keyword evidence="1" id="KW-0472">Membrane</keyword>
<dbReference type="RefSeq" id="WP_013897747.1">
    <property type="nucleotide sequence ID" value="NC_015676.1"/>
</dbReference>
<feature type="transmembrane region" description="Helical" evidence="1">
    <location>
        <begin position="7"/>
        <end position="27"/>
    </location>
</feature>
<keyword evidence="1" id="KW-0812">Transmembrane</keyword>
<name>F7XPN8_METZD</name>
<feature type="transmembrane region" description="Helical" evidence="1">
    <location>
        <begin position="139"/>
        <end position="168"/>
    </location>
</feature>
<reference evidence="2" key="1">
    <citation type="submission" date="2010-07" db="EMBL/GenBank/DDBJ databases">
        <title>The complete genome of Methanosalsum zhilinae DSM 4017.</title>
        <authorList>
            <consortium name="US DOE Joint Genome Institute (JGI-PGF)"/>
            <person name="Lucas S."/>
            <person name="Copeland A."/>
            <person name="Lapidus A."/>
            <person name="Glavina del Rio T."/>
            <person name="Dalin E."/>
            <person name="Tice H."/>
            <person name="Bruce D."/>
            <person name="Goodwin L."/>
            <person name="Pitluck S."/>
            <person name="Kyrpides N."/>
            <person name="Mavromatis K."/>
            <person name="Ovchinnikova G."/>
            <person name="Daligault H."/>
            <person name="Detter J.C."/>
            <person name="Han C."/>
            <person name="Tapia R."/>
            <person name="Larimer F."/>
            <person name="Land M."/>
            <person name="Hauser L."/>
            <person name="Markowitz V."/>
            <person name="Cheng J.-F."/>
            <person name="Hugenholtz P."/>
            <person name="Woyke T."/>
            <person name="Wu D."/>
            <person name="Spring S."/>
            <person name="Schueler E."/>
            <person name="Brambilla E."/>
            <person name="Klenk H.-P."/>
            <person name="Eisen J.A."/>
        </authorList>
    </citation>
    <scope>NUCLEOTIDE SEQUENCE</scope>
    <source>
        <strain evidence="2">DSM 4017</strain>
    </source>
</reference>
<dbReference type="STRING" id="679901.Mzhil_0433"/>
<organism evidence="2 3">
    <name type="scientific">Methanosalsum zhilinae (strain DSM 4017 / NBRC 107636 / OCM 62 / WeN5)</name>
    <name type="common">Methanohalophilus zhilinae</name>
    <dbReference type="NCBI Taxonomy" id="679901"/>
    <lineage>
        <taxon>Archaea</taxon>
        <taxon>Methanobacteriati</taxon>
        <taxon>Methanobacteriota</taxon>
        <taxon>Stenosarchaea group</taxon>
        <taxon>Methanomicrobia</taxon>
        <taxon>Methanosarcinales</taxon>
        <taxon>Methanosarcinaceae</taxon>
        <taxon>Methanosalsum</taxon>
    </lineage>
</organism>
<accession>F7XPN8</accession>
<keyword evidence="3" id="KW-1185">Reference proteome</keyword>
<dbReference type="Proteomes" id="UP000006622">
    <property type="component" value="Chromosome"/>
</dbReference>
<dbReference type="Pfam" id="PF06695">
    <property type="entry name" value="Sm_multidrug_ex"/>
    <property type="match status" value="1"/>
</dbReference>
<dbReference type="KEGG" id="mzh:Mzhil_0433"/>
<dbReference type="PANTHER" id="PTHR36007">
    <property type="entry name" value="TRANSPORT PROTEIN-RELATED"/>
    <property type="match status" value="1"/>
</dbReference>
<proteinExistence type="predicted"/>
<protein>
    <submittedName>
        <fullName evidence="2">Putative small multi-drug export</fullName>
    </submittedName>
</protein>
<evidence type="ECO:0000313" key="3">
    <source>
        <dbReference type="Proteomes" id="UP000006622"/>
    </source>
</evidence>
<dbReference type="InterPro" id="IPR009577">
    <property type="entry name" value="Sm_multidrug_ex"/>
</dbReference>
<sequence>MSIQDLLIQWLSSVPSWLSTILLSTVPLGELRFSIPVAITIYGMDPVMVYILAVIGNLIPVIILLVYLEPVSQYLRRFKIFDIFFTWLFERTRVKHTERYEKYGTLALTFFVAIPLPVTGAWTACVAAFVFGIKFTNALLAISLGVLIAGIIVTLVTLMGIDVISFFWSFN</sequence>
<dbReference type="GeneID" id="10822038"/>
<dbReference type="EMBL" id="CP002101">
    <property type="protein sequence ID" value="AEH60308.1"/>
    <property type="molecule type" value="Genomic_DNA"/>
</dbReference>
<evidence type="ECO:0000313" key="2">
    <source>
        <dbReference type="EMBL" id="AEH60308.1"/>
    </source>
</evidence>
<dbReference type="OrthoDB" id="116567at2157"/>
<gene>
    <name evidence="2" type="ordered locus">Mzhil_0433</name>
</gene>